<accession>A0A1F5LTX6</accession>
<protein>
    <submittedName>
        <fullName evidence="2">Uncharacterized protein</fullName>
    </submittedName>
</protein>
<feature type="region of interest" description="Disordered" evidence="1">
    <location>
        <begin position="107"/>
        <end position="126"/>
    </location>
</feature>
<dbReference type="RefSeq" id="XP_022492063.1">
    <property type="nucleotide sequence ID" value="XM_022628383.1"/>
</dbReference>
<evidence type="ECO:0000313" key="2">
    <source>
        <dbReference type="EMBL" id="OGE56635.1"/>
    </source>
</evidence>
<comment type="caution">
    <text evidence="2">The sequence shown here is derived from an EMBL/GenBank/DDBJ whole genome shotgun (WGS) entry which is preliminary data.</text>
</comment>
<reference evidence="2 3" key="1">
    <citation type="journal article" date="2016" name="Sci. Rep.">
        <title>Penicillium arizonense, a new, genome sequenced fungal species, reveals a high chemical diversity in secreted metabolites.</title>
        <authorList>
            <person name="Grijseels S."/>
            <person name="Nielsen J.C."/>
            <person name="Randelovic M."/>
            <person name="Nielsen J."/>
            <person name="Nielsen K.F."/>
            <person name="Workman M."/>
            <person name="Frisvad J.C."/>
        </authorList>
    </citation>
    <scope>NUCLEOTIDE SEQUENCE [LARGE SCALE GENOMIC DNA]</scope>
    <source>
        <strain evidence="2 3">CBS 141311</strain>
    </source>
</reference>
<evidence type="ECO:0000313" key="3">
    <source>
        <dbReference type="Proteomes" id="UP000177622"/>
    </source>
</evidence>
<keyword evidence="3" id="KW-1185">Reference proteome</keyword>
<proteinExistence type="predicted"/>
<sequence length="141" mass="14370">MANCTWQDGRIFGDPLAPCGPLNTTNPVAACCAVGDVCLSDGNDILPDIKYQSDSTWVCCGTDAEGNRDCEHPTDEKFGAADKSALVTLWTAGVSTPTSAIVSSTALGTSSASGTPTQTAEPASSSDVGAFEWLTSGIAAF</sequence>
<dbReference type="GeneID" id="34573117"/>
<organism evidence="2 3">
    <name type="scientific">Penicillium arizonense</name>
    <dbReference type="NCBI Taxonomy" id="1835702"/>
    <lineage>
        <taxon>Eukaryota</taxon>
        <taxon>Fungi</taxon>
        <taxon>Dikarya</taxon>
        <taxon>Ascomycota</taxon>
        <taxon>Pezizomycotina</taxon>
        <taxon>Eurotiomycetes</taxon>
        <taxon>Eurotiomycetidae</taxon>
        <taxon>Eurotiales</taxon>
        <taxon>Aspergillaceae</taxon>
        <taxon>Penicillium</taxon>
    </lineage>
</organism>
<dbReference type="EMBL" id="LXJU01000003">
    <property type="protein sequence ID" value="OGE56635.1"/>
    <property type="molecule type" value="Genomic_DNA"/>
</dbReference>
<evidence type="ECO:0000256" key="1">
    <source>
        <dbReference type="SAM" id="MobiDB-lite"/>
    </source>
</evidence>
<dbReference type="AlphaFoldDB" id="A0A1F5LTX6"/>
<feature type="compositionally biased region" description="Low complexity" evidence="1">
    <location>
        <begin position="107"/>
        <end position="117"/>
    </location>
</feature>
<gene>
    <name evidence="2" type="ORF">PENARI_c003G05575</name>
</gene>
<name>A0A1F5LTX6_PENAI</name>
<dbReference type="Proteomes" id="UP000177622">
    <property type="component" value="Unassembled WGS sequence"/>
</dbReference>